<gene>
    <name evidence="3" type="ORF">SORBI_3006G145650</name>
</gene>
<keyword evidence="2" id="KW-0472">Membrane</keyword>
<protein>
    <submittedName>
        <fullName evidence="3">Uncharacterized protein</fullName>
    </submittedName>
</protein>
<reference evidence="3 4" key="1">
    <citation type="journal article" date="2009" name="Nature">
        <title>The Sorghum bicolor genome and the diversification of grasses.</title>
        <authorList>
            <person name="Paterson A.H."/>
            <person name="Bowers J.E."/>
            <person name="Bruggmann R."/>
            <person name="Dubchak I."/>
            <person name="Grimwood J."/>
            <person name="Gundlach H."/>
            <person name="Haberer G."/>
            <person name="Hellsten U."/>
            <person name="Mitros T."/>
            <person name="Poliakov A."/>
            <person name="Schmutz J."/>
            <person name="Spannagl M."/>
            <person name="Tang H."/>
            <person name="Wang X."/>
            <person name="Wicker T."/>
            <person name="Bharti A.K."/>
            <person name="Chapman J."/>
            <person name="Feltus F.A."/>
            <person name="Gowik U."/>
            <person name="Grigoriev I.V."/>
            <person name="Lyons E."/>
            <person name="Maher C.A."/>
            <person name="Martis M."/>
            <person name="Narechania A."/>
            <person name="Otillar R.P."/>
            <person name="Penning B.W."/>
            <person name="Salamov A.A."/>
            <person name="Wang Y."/>
            <person name="Zhang L."/>
            <person name="Carpita N.C."/>
            <person name="Freeling M."/>
            <person name="Gingle A.R."/>
            <person name="Hash C.T."/>
            <person name="Keller B."/>
            <person name="Klein P."/>
            <person name="Kresovich S."/>
            <person name="McCann M.C."/>
            <person name="Ming R."/>
            <person name="Peterson D.G."/>
            <person name="Mehboob-ur-Rahman"/>
            <person name="Ware D."/>
            <person name="Westhoff P."/>
            <person name="Mayer K.F."/>
            <person name="Messing J."/>
            <person name="Rokhsar D.S."/>
        </authorList>
    </citation>
    <scope>NUCLEOTIDE SEQUENCE [LARGE SCALE GENOMIC DNA]</scope>
    <source>
        <strain evidence="4">cv. BTx623</strain>
    </source>
</reference>
<dbReference type="Proteomes" id="UP000000768">
    <property type="component" value="Chromosome 6"/>
</dbReference>
<dbReference type="InParanoid" id="A0A1Z5RDX8"/>
<dbReference type="EMBL" id="CM000765">
    <property type="protein sequence ID" value="OQU81964.1"/>
    <property type="molecule type" value="Genomic_DNA"/>
</dbReference>
<name>A0A1Z5RDX8_SORBI</name>
<accession>A0A1Z5RDX8</accession>
<evidence type="ECO:0000256" key="2">
    <source>
        <dbReference type="SAM" id="Phobius"/>
    </source>
</evidence>
<evidence type="ECO:0000256" key="1">
    <source>
        <dbReference type="SAM" id="MobiDB-lite"/>
    </source>
</evidence>
<keyword evidence="2" id="KW-1133">Transmembrane helix</keyword>
<feature type="compositionally biased region" description="Basic residues" evidence="1">
    <location>
        <begin position="25"/>
        <end position="38"/>
    </location>
</feature>
<organism evidence="3 4">
    <name type="scientific">Sorghum bicolor</name>
    <name type="common">Sorghum</name>
    <name type="synonym">Sorghum vulgare</name>
    <dbReference type="NCBI Taxonomy" id="4558"/>
    <lineage>
        <taxon>Eukaryota</taxon>
        <taxon>Viridiplantae</taxon>
        <taxon>Streptophyta</taxon>
        <taxon>Embryophyta</taxon>
        <taxon>Tracheophyta</taxon>
        <taxon>Spermatophyta</taxon>
        <taxon>Magnoliopsida</taxon>
        <taxon>Liliopsida</taxon>
        <taxon>Poales</taxon>
        <taxon>Poaceae</taxon>
        <taxon>PACMAD clade</taxon>
        <taxon>Panicoideae</taxon>
        <taxon>Andropogonodae</taxon>
        <taxon>Andropogoneae</taxon>
        <taxon>Sorghinae</taxon>
        <taxon>Sorghum</taxon>
    </lineage>
</organism>
<sequence>MASRSISRRVTMSWTWSTCVPRTCTRRRRRGGGGKRGGRTTAATTTDSTGAAVALLPSWWARIKRLVNAVVDARENVTGSATGRARERARRRPPSRLLLRHLLRHGIFTLAVHNDRSTGSHRLREGRARVNGNLNLSGAMLSSAVAGGASMYLWLSQDDEQCLTQAALRH</sequence>
<reference evidence="4" key="2">
    <citation type="journal article" date="2018" name="Plant J.">
        <title>The Sorghum bicolor reference genome: improved assembly, gene annotations, a transcriptome atlas, and signatures of genome organization.</title>
        <authorList>
            <person name="McCormick R.F."/>
            <person name="Truong S.K."/>
            <person name="Sreedasyam A."/>
            <person name="Jenkins J."/>
            <person name="Shu S."/>
            <person name="Sims D."/>
            <person name="Kennedy M."/>
            <person name="Amirebrahimi M."/>
            <person name="Weers B.D."/>
            <person name="McKinley B."/>
            <person name="Mattison A."/>
            <person name="Morishige D.T."/>
            <person name="Grimwood J."/>
            <person name="Schmutz J."/>
            <person name="Mullet J.E."/>
        </authorList>
    </citation>
    <scope>NUCLEOTIDE SEQUENCE [LARGE SCALE GENOMIC DNA]</scope>
    <source>
        <strain evidence="4">cv. BTx623</strain>
    </source>
</reference>
<keyword evidence="2" id="KW-0812">Transmembrane</keyword>
<dbReference type="Gramene" id="OQU81964">
    <property type="protein sequence ID" value="OQU81964"/>
    <property type="gene ID" value="SORBI_3006G145650"/>
</dbReference>
<proteinExistence type="predicted"/>
<feature type="region of interest" description="Disordered" evidence="1">
    <location>
        <begin position="25"/>
        <end position="46"/>
    </location>
</feature>
<feature type="transmembrane region" description="Helical" evidence="2">
    <location>
        <begin position="134"/>
        <end position="155"/>
    </location>
</feature>
<evidence type="ECO:0000313" key="3">
    <source>
        <dbReference type="EMBL" id="OQU81964.1"/>
    </source>
</evidence>
<evidence type="ECO:0000313" key="4">
    <source>
        <dbReference type="Proteomes" id="UP000000768"/>
    </source>
</evidence>
<keyword evidence="4" id="KW-1185">Reference proteome</keyword>
<dbReference type="AlphaFoldDB" id="A0A1Z5RDX8"/>